<evidence type="ECO:0000313" key="1">
    <source>
        <dbReference type="EMBL" id="GAA3735670.1"/>
    </source>
</evidence>
<keyword evidence="2" id="KW-1185">Reference proteome</keyword>
<dbReference type="RefSeq" id="WP_345158209.1">
    <property type="nucleotide sequence ID" value="NZ_BAABDT010000003.1"/>
</dbReference>
<protein>
    <recommendedName>
        <fullName evidence="3">Right handed beta helix domain-containing protein</fullName>
    </recommendedName>
</protein>
<reference evidence="2" key="1">
    <citation type="journal article" date="2019" name="Int. J. Syst. Evol. Microbiol.">
        <title>The Global Catalogue of Microorganisms (GCM) 10K type strain sequencing project: providing services to taxonomists for standard genome sequencing and annotation.</title>
        <authorList>
            <consortium name="The Broad Institute Genomics Platform"/>
            <consortium name="The Broad Institute Genome Sequencing Center for Infectious Disease"/>
            <person name="Wu L."/>
            <person name="Ma J."/>
        </authorList>
    </citation>
    <scope>NUCLEOTIDE SEQUENCE [LARGE SCALE GENOMIC DNA]</scope>
    <source>
        <strain evidence="2">JCM 17336</strain>
    </source>
</reference>
<sequence length="240" mass="26780">MKYSLITTFSQDTVEILNQGNYTLCCFLASKTENPSLFVPLCWSITKDFLQSVLIEWEDTLCSYLSTSEIKENSVIYIPQLGPQKGSATGRSSVSGSSYQIELKQRMLIENSGKVSVDSLNTFDNVLIQNNSNNRYSTGISIYNNSEEKYYGNCTFNSYYGQNIKIAPVNKAFLMFTNNNIENNTVVSIAENPGIMVDLTASADHSRTVSYDMNNGWSSNGQTWAKKYPSGTNLKTLLLS</sequence>
<evidence type="ECO:0000313" key="2">
    <source>
        <dbReference type="Proteomes" id="UP001501367"/>
    </source>
</evidence>
<accession>A0ABP7FBE5</accession>
<dbReference type="EMBL" id="BAABDT010000003">
    <property type="protein sequence ID" value="GAA3735670.1"/>
    <property type="molecule type" value="Genomic_DNA"/>
</dbReference>
<name>A0ABP7FBE5_9FLAO</name>
<comment type="caution">
    <text evidence="1">The sequence shown here is derived from an EMBL/GenBank/DDBJ whole genome shotgun (WGS) entry which is preliminary data.</text>
</comment>
<proteinExistence type="predicted"/>
<gene>
    <name evidence="1" type="ORF">GCM10022422_18260</name>
</gene>
<evidence type="ECO:0008006" key="3">
    <source>
        <dbReference type="Google" id="ProtNLM"/>
    </source>
</evidence>
<dbReference type="Proteomes" id="UP001501367">
    <property type="component" value="Unassembled WGS sequence"/>
</dbReference>
<organism evidence="1 2">
    <name type="scientific">Flavobacterium ginsengisoli</name>
    <dbReference type="NCBI Taxonomy" id="871694"/>
    <lineage>
        <taxon>Bacteria</taxon>
        <taxon>Pseudomonadati</taxon>
        <taxon>Bacteroidota</taxon>
        <taxon>Flavobacteriia</taxon>
        <taxon>Flavobacteriales</taxon>
        <taxon>Flavobacteriaceae</taxon>
        <taxon>Flavobacterium</taxon>
    </lineage>
</organism>